<comment type="caution">
    <text evidence="2">The sequence shown here is derived from an EMBL/GenBank/DDBJ whole genome shotgun (WGS) entry which is preliminary data.</text>
</comment>
<protein>
    <submittedName>
        <fullName evidence="2">Uncharacterized protein</fullName>
    </submittedName>
</protein>
<sequence length="130" mass="14243">MKTFLNPNQENRFSYPKSMNRPMPPPQSSRASFENVRLAGSNVGASMITHPGESTGSCSINIYINNDIQGINNSILIGGEVKMGDLGVSLGFEDVNMDRGFRLVTKRKERDSFALSDQMTAANTKLEILG</sequence>
<feature type="region of interest" description="Disordered" evidence="1">
    <location>
        <begin position="1"/>
        <end position="31"/>
    </location>
</feature>
<organism evidence="2 3">
    <name type="scientific">Buddleja alternifolia</name>
    <dbReference type="NCBI Taxonomy" id="168488"/>
    <lineage>
        <taxon>Eukaryota</taxon>
        <taxon>Viridiplantae</taxon>
        <taxon>Streptophyta</taxon>
        <taxon>Embryophyta</taxon>
        <taxon>Tracheophyta</taxon>
        <taxon>Spermatophyta</taxon>
        <taxon>Magnoliopsida</taxon>
        <taxon>eudicotyledons</taxon>
        <taxon>Gunneridae</taxon>
        <taxon>Pentapetalae</taxon>
        <taxon>asterids</taxon>
        <taxon>lamiids</taxon>
        <taxon>Lamiales</taxon>
        <taxon>Scrophulariaceae</taxon>
        <taxon>Buddlejeae</taxon>
        <taxon>Buddleja</taxon>
    </lineage>
</organism>
<reference evidence="2" key="1">
    <citation type="submission" date="2019-10" db="EMBL/GenBank/DDBJ databases">
        <authorList>
            <person name="Zhang R."/>
            <person name="Pan Y."/>
            <person name="Wang J."/>
            <person name="Ma R."/>
            <person name="Yu S."/>
        </authorList>
    </citation>
    <scope>NUCLEOTIDE SEQUENCE</scope>
    <source>
        <strain evidence="2">LA-IB0</strain>
        <tissue evidence="2">Leaf</tissue>
    </source>
</reference>
<dbReference type="EMBL" id="WHWC01000002">
    <property type="protein sequence ID" value="KAG8389144.1"/>
    <property type="molecule type" value="Genomic_DNA"/>
</dbReference>
<dbReference type="AlphaFoldDB" id="A0AAV6Y2W2"/>
<evidence type="ECO:0000313" key="2">
    <source>
        <dbReference type="EMBL" id="KAG8389144.1"/>
    </source>
</evidence>
<gene>
    <name evidence="2" type="ORF">BUALT_Bualt02G0198600</name>
</gene>
<dbReference type="Proteomes" id="UP000826271">
    <property type="component" value="Unassembled WGS sequence"/>
</dbReference>
<name>A0AAV6Y2W2_9LAMI</name>
<feature type="compositionally biased region" description="Polar residues" evidence="1">
    <location>
        <begin position="1"/>
        <end position="12"/>
    </location>
</feature>
<evidence type="ECO:0000313" key="3">
    <source>
        <dbReference type="Proteomes" id="UP000826271"/>
    </source>
</evidence>
<proteinExistence type="predicted"/>
<evidence type="ECO:0000256" key="1">
    <source>
        <dbReference type="SAM" id="MobiDB-lite"/>
    </source>
</evidence>
<keyword evidence="3" id="KW-1185">Reference proteome</keyword>
<accession>A0AAV6Y2W2</accession>